<dbReference type="HOGENOM" id="CLU_3287992_0_0_11"/>
<protein>
    <submittedName>
        <fullName evidence="1">Uncharacterized protein</fullName>
    </submittedName>
</protein>
<dbReference type="STRING" id="521003.COLINT_03052"/>
<accession>C4FAG0</accession>
<evidence type="ECO:0000313" key="2">
    <source>
        <dbReference type="Proteomes" id="UP000003295"/>
    </source>
</evidence>
<dbReference type="Proteomes" id="UP000003295">
    <property type="component" value="Unassembled WGS sequence"/>
</dbReference>
<comment type="caution">
    <text evidence="1">The sequence shown here is derived from an EMBL/GenBank/DDBJ whole genome shotgun (WGS) entry which is preliminary data.</text>
</comment>
<name>C4FAG0_9ACTN</name>
<dbReference type="AlphaFoldDB" id="C4FAG0"/>
<reference evidence="1 2" key="1">
    <citation type="submission" date="2009-04" db="EMBL/GenBank/DDBJ databases">
        <authorList>
            <person name="Weinstock G."/>
            <person name="Sodergren E."/>
            <person name="Clifton S."/>
            <person name="Fulton L."/>
            <person name="Fulton B."/>
            <person name="Courtney L."/>
            <person name="Fronick C."/>
            <person name="Harrison M."/>
            <person name="Strong C."/>
            <person name="Farmer C."/>
            <person name="Delahaunty K."/>
            <person name="Markovic C."/>
            <person name="Hall O."/>
            <person name="Minx P."/>
            <person name="Tomlinson C."/>
            <person name="Mitreva M."/>
            <person name="Nelson J."/>
            <person name="Hou S."/>
            <person name="Wollam A."/>
            <person name="Pepin K.H."/>
            <person name="Johnson M."/>
            <person name="Bhonagiri V."/>
            <person name="Nash W.E."/>
            <person name="Warren W."/>
            <person name="Chinwalla A."/>
            <person name="Mardis E.R."/>
            <person name="Wilson R.K."/>
        </authorList>
    </citation>
    <scope>NUCLEOTIDE SEQUENCE [LARGE SCALE GENOMIC DNA]</scope>
    <source>
        <strain evidence="1 2">DSM 13280</strain>
    </source>
</reference>
<gene>
    <name evidence="1" type="ORF">COLINT_03052</name>
</gene>
<organism evidence="1 2">
    <name type="scientific">Collinsella intestinalis DSM 13280</name>
    <dbReference type="NCBI Taxonomy" id="521003"/>
    <lineage>
        <taxon>Bacteria</taxon>
        <taxon>Bacillati</taxon>
        <taxon>Actinomycetota</taxon>
        <taxon>Coriobacteriia</taxon>
        <taxon>Coriobacteriales</taxon>
        <taxon>Coriobacteriaceae</taxon>
        <taxon>Collinsella</taxon>
    </lineage>
</organism>
<proteinExistence type="predicted"/>
<sequence length="40" mass="4726">MVPRNLIRPWECERSHDPKGGFFYGTTWRLYGADGREGNR</sequence>
<dbReference type="EMBL" id="ABXH02000018">
    <property type="protein sequence ID" value="EEP44237.1"/>
    <property type="molecule type" value="Genomic_DNA"/>
</dbReference>
<evidence type="ECO:0000313" key="1">
    <source>
        <dbReference type="EMBL" id="EEP44237.1"/>
    </source>
</evidence>